<dbReference type="EMBL" id="LXQA010128542">
    <property type="protein sequence ID" value="MCI22082.1"/>
    <property type="molecule type" value="Genomic_DNA"/>
</dbReference>
<dbReference type="InterPro" id="IPR015943">
    <property type="entry name" value="WD40/YVTN_repeat-like_dom_sf"/>
</dbReference>
<keyword evidence="1" id="KW-0853">WD repeat</keyword>
<sequence>MVKIWAVGSDNSGVCIQALNAHGTDEKFKTCVFHPICHVVIIGCNESLMLWNFIDRQKMTVPAHDNLVSALAVSDVTGLVASVSHDKHLKIW</sequence>
<proteinExistence type="predicted"/>
<keyword evidence="3" id="KW-1185">Reference proteome</keyword>
<dbReference type="PROSITE" id="PS50294">
    <property type="entry name" value="WD_REPEATS_REGION"/>
    <property type="match status" value="1"/>
</dbReference>
<reference evidence="2 3" key="1">
    <citation type="journal article" date="2018" name="Front. Plant Sci.">
        <title>Red Clover (Trifolium pratense) and Zigzag Clover (T. medium) - A Picture of Genomic Similarities and Differences.</title>
        <authorList>
            <person name="Dluhosova J."/>
            <person name="Istvanek J."/>
            <person name="Nedelnik J."/>
            <person name="Repkova J."/>
        </authorList>
    </citation>
    <scope>NUCLEOTIDE SEQUENCE [LARGE SCALE GENOMIC DNA]</scope>
    <source>
        <strain evidence="3">cv. 10/8</strain>
        <tissue evidence="2">Leaf</tissue>
    </source>
</reference>
<dbReference type="PANTHER" id="PTHR44376:SF13">
    <property type="entry name" value="LISH DOMAIN-CONTAINING PROTEIN"/>
    <property type="match status" value="1"/>
</dbReference>
<dbReference type="AlphaFoldDB" id="A0A392QE02"/>
<dbReference type="InterPro" id="IPR044716">
    <property type="entry name" value="LEUNIG-like"/>
</dbReference>
<organism evidence="2 3">
    <name type="scientific">Trifolium medium</name>
    <dbReference type="NCBI Taxonomy" id="97028"/>
    <lineage>
        <taxon>Eukaryota</taxon>
        <taxon>Viridiplantae</taxon>
        <taxon>Streptophyta</taxon>
        <taxon>Embryophyta</taxon>
        <taxon>Tracheophyta</taxon>
        <taxon>Spermatophyta</taxon>
        <taxon>Magnoliopsida</taxon>
        <taxon>eudicotyledons</taxon>
        <taxon>Gunneridae</taxon>
        <taxon>Pentapetalae</taxon>
        <taxon>rosids</taxon>
        <taxon>fabids</taxon>
        <taxon>Fabales</taxon>
        <taxon>Fabaceae</taxon>
        <taxon>Papilionoideae</taxon>
        <taxon>50 kb inversion clade</taxon>
        <taxon>NPAAA clade</taxon>
        <taxon>Hologalegina</taxon>
        <taxon>IRL clade</taxon>
        <taxon>Trifolieae</taxon>
        <taxon>Trifolium</taxon>
    </lineage>
</organism>
<comment type="caution">
    <text evidence="2">The sequence shown here is derived from an EMBL/GenBank/DDBJ whole genome shotgun (WGS) entry which is preliminary data.</text>
</comment>
<dbReference type="Pfam" id="PF00400">
    <property type="entry name" value="WD40"/>
    <property type="match status" value="1"/>
</dbReference>
<dbReference type="InterPro" id="IPR036322">
    <property type="entry name" value="WD40_repeat_dom_sf"/>
</dbReference>
<feature type="repeat" description="WD" evidence="1">
    <location>
        <begin position="61"/>
        <end position="92"/>
    </location>
</feature>
<name>A0A392QE02_9FABA</name>
<accession>A0A392QE02</accession>
<dbReference type="InterPro" id="IPR001680">
    <property type="entry name" value="WD40_rpt"/>
</dbReference>
<feature type="non-terminal residue" evidence="2">
    <location>
        <position position="92"/>
    </location>
</feature>
<protein>
    <submittedName>
        <fullName evidence="2">Transcriptional corepressor LEUNIG-like</fullName>
    </submittedName>
</protein>
<dbReference type="Proteomes" id="UP000265520">
    <property type="component" value="Unassembled WGS sequence"/>
</dbReference>
<dbReference type="PROSITE" id="PS50082">
    <property type="entry name" value="WD_REPEATS_2"/>
    <property type="match status" value="1"/>
</dbReference>
<evidence type="ECO:0000256" key="1">
    <source>
        <dbReference type="PROSITE-ProRule" id="PRU00221"/>
    </source>
</evidence>
<evidence type="ECO:0000313" key="2">
    <source>
        <dbReference type="EMBL" id="MCI22082.1"/>
    </source>
</evidence>
<dbReference type="PANTHER" id="PTHR44376">
    <property type="entry name" value="TRANSCRIPTIONAL REGULATOR OF FILAMENTOUS GROWTH FLO8"/>
    <property type="match status" value="1"/>
</dbReference>
<dbReference type="Gene3D" id="2.130.10.10">
    <property type="entry name" value="YVTN repeat-like/Quinoprotein amine dehydrogenase"/>
    <property type="match status" value="1"/>
</dbReference>
<evidence type="ECO:0000313" key="3">
    <source>
        <dbReference type="Proteomes" id="UP000265520"/>
    </source>
</evidence>
<dbReference type="GO" id="GO:0003714">
    <property type="term" value="F:transcription corepressor activity"/>
    <property type="evidence" value="ECO:0007669"/>
    <property type="project" value="InterPro"/>
</dbReference>
<dbReference type="SUPFAM" id="SSF50978">
    <property type="entry name" value="WD40 repeat-like"/>
    <property type="match status" value="1"/>
</dbReference>